<dbReference type="NCBIfam" id="TIGR01354">
    <property type="entry name" value="cyt_deam_tetra"/>
    <property type="match status" value="1"/>
</dbReference>
<dbReference type="CDD" id="cd01283">
    <property type="entry name" value="cytidine_deaminase"/>
    <property type="match status" value="1"/>
</dbReference>
<dbReference type="Pfam" id="PF00383">
    <property type="entry name" value="dCMP_cyt_deam_1"/>
    <property type="match status" value="1"/>
</dbReference>
<evidence type="ECO:0000256" key="3">
    <source>
        <dbReference type="ARBA" id="ARBA00006576"/>
    </source>
</evidence>
<dbReference type="PROSITE" id="PS00903">
    <property type="entry name" value="CYT_DCMP_DEAMINASES_1"/>
    <property type="match status" value="1"/>
</dbReference>
<dbReference type="InterPro" id="IPR050202">
    <property type="entry name" value="Cyt/Deoxycyt_deaminase"/>
</dbReference>
<keyword evidence="8 13" id="KW-0862">Zinc</keyword>
<dbReference type="SUPFAM" id="SSF53927">
    <property type="entry name" value="Cytidine deaminase-like"/>
    <property type="match status" value="1"/>
</dbReference>
<evidence type="ECO:0000256" key="13">
    <source>
        <dbReference type="PIRSR" id="PIRSR606262-3"/>
    </source>
</evidence>
<dbReference type="InterPro" id="IPR016193">
    <property type="entry name" value="Cytidine_deaminase-like"/>
</dbReference>
<feature type="binding site" evidence="13">
    <location>
        <position position="90"/>
    </location>
    <ligand>
        <name>Zn(2+)</name>
        <dbReference type="ChEBI" id="CHEBI:29105"/>
        <note>catalytic</note>
    </ligand>
</feature>
<protein>
    <recommendedName>
        <fullName evidence="5 14">Cytidine deaminase</fullName>
        <ecNumber evidence="4 14">3.5.4.5</ecNumber>
    </recommendedName>
    <alternativeName>
        <fullName evidence="9 14">Cytidine aminohydrolase</fullName>
    </alternativeName>
</protein>
<dbReference type="AlphaFoldDB" id="A6VSZ1"/>
<feature type="binding site" evidence="13">
    <location>
        <position position="93"/>
    </location>
    <ligand>
        <name>Zn(2+)</name>
        <dbReference type="ChEBI" id="CHEBI:29105"/>
        <note>catalytic</note>
    </ligand>
</feature>
<organism evidence="16">
    <name type="scientific">Marinomonas sp. (strain MWYL1)</name>
    <dbReference type="NCBI Taxonomy" id="400668"/>
    <lineage>
        <taxon>Bacteria</taxon>
        <taxon>Pseudomonadati</taxon>
        <taxon>Pseudomonadota</taxon>
        <taxon>Gammaproteobacteria</taxon>
        <taxon>Oceanospirillales</taxon>
        <taxon>Oceanospirillaceae</taxon>
        <taxon>Marinomonas</taxon>
    </lineage>
</organism>
<evidence type="ECO:0000256" key="2">
    <source>
        <dbReference type="ARBA" id="ARBA00003949"/>
    </source>
</evidence>
<dbReference type="InterPro" id="IPR016192">
    <property type="entry name" value="APOBEC/CMP_deaminase_Zn-bd"/>
</dbReference>
<feature type="binding site" evidence="13">
    <location>
        <position position="57"/>
    </location>
    <ligand>
        <name>Zn(2+)</name>
        <dbReference type="ChEBI" id="CHEBI:29105"/>
        <note>catalytic</note>
    </ligand>
</feature>
<comment type="catalytic activity">
    <reaction evidence="11 14">
        <text>cytidine + H2O + H(+) = uridine + NH4(+)</text>
        <dbReference type="Rhea" id="RHEA:16069"/>
        <dbReference type="ChEBI" id="CHEBI:15377"/>
        <dbReference type="ChEBI" id="CHEBI:15378"/>
        <dbReference type="ChEBI" id="CHEBI:16704"/>
        <dbReference type="ChEBI" id="CHEBI:17562"/>
        <dbReference type="ChEBI" id="CHEBI:28938"/>
        <dbReference type="EC" id="3.5.4.5"/>
    </reaction>
</comment>
<proteinExistence type="inferred from homology"/>
<evidence type="ECO:0000256" key="5">
    <source>
        <dbReference type="ARBA" id="ARBA00018266"/>
    </source>
</evidence>
<dbReference type="STRING" id="400668.Mmwyl1_0636"/>
<feature type="domain" description="CMP/dCMP-type deaminase" evidence="15">
    <location>
        <begin position="5"/>
        <end position="132"/>
    </location>
</feature>
<dbReference type="PROSITE" id="PS51747">
    <property type="entry name" value="CYT_DCMP_DEAMINASES_2"/>
    <property type="match status" value="1"/>
</dbReference>
<comment type="similarity">
    <text evidence="3 14">Belongs to the cytidine and deoxycytidylate deaminase family.</text>
</comment>
<evidence type="ECO:0000313" key="16">
    <source>
        <dbReference type="EMBL" id="ABR69570.1"/>
    </source>
</evidence>
<evidence type="ECO:0000256" key="1">
    <source>
        <dbReference type="ARBA" id="ARBA00001947"/>
    </source>
</evidence>
<feature type="active site" description="Proton donor" evidence="12">
    <location>
        <position position="59"/>
    </location>
</feature>
<keyword evidence="7 14" id="KW-0378">Hydrolase</keyword>
<dbReference type="GO" id="GO:0072527">
    <property type="term" value="P:pyrimidine-containing compound metabolic process"/>
    <property type="evidence" value="ECO:0007669"/>
    <property type="project" value="UniProtKB-ARBA"/>
</dbReference>
<accession>A6VSZ1</accession>
<evidence type="ECO:0000256" key="7">
    <source>
        <dbReference type="ARBA" id="ARBA00022801"/>
    </source>
</evidence>
<comment type="catalytic activity">
    <reaction evidence="10 14">
        <text>2'-deoxycytidine + H2O + H(+) = 2'-deoxyuridine + NH4(+)</text>
        <dbReference type="Rhea" id="RHEA:13433"/>
        <dbReference type="ChEBI" id="CHEBI:15377"/>
        <dbReference type="ChEBI" id="CHEBI:15378"/>
        <dbReference type="ChEBI" id="CHEBI:15698"/>
        <dbReference type="ChEBI" id="CHEBI:16450"/>
        <dbReference type="ChEBI" id="CHEBI:28938"/>
        <dbReference type="EC" id="3.5.4.5"/>
    </reaction>
</comment>
<dbReference type="PANTHER" id="PTHR11644">
    <property type="entry name" value="CYTIDINE DEAMINASE"/>
    <property type="match status" value="1"/>
</dbReference>
<dbReference type="NCBIfam" id="NF004064">
    <property type="entry name" value="PRK05578.1"/>
    <property type="match status" value="1"/>
</dbReference>
<evidence type="ECO:0000256" key="10">
    <source>
        <dbReference type="ARBA" id="ARBA00049252"/>
    </source>
</evidence>
<dbReference type="GO" id="GO:0042802">
    <property type="term" value="F:identical protein binding"/>
    <property type="evidence" value="ECO:0007669"/>
    <property type="project" value="UniProtKB-ARBA"/>
</dbReference>
<dbReference type="GO" id="GO:0055086">
    <property type="term" value="P:nucleobase-containing small molecule metabolic process"/>
    <property type="evidence" value="ECO:0007669"/>
    <property type="project" value="UniProtKB-ARBA"/>
</dbReference>
<dbReference type="eggNOG" id="COG0295">
    <property type="taxonomic scope" value="Bacteria"/>
</dbReference>
<comment type="cofactor">
    <cofactor evidence="1 13 14">
        <name>Zn(2+)</name>
        <dbReference type="ChEBI" id="CHEBI:29105"/>
    </cofactor>
</comment>
<evidence type="ECO:0000256" key="12">
    <source>
        <dbReference type="PIRSR" id="PIRSR606262-1"/>
    </source>
</evidence>
<evidence type="ECO:0000259" key="15">
    <source>
        <dbReference type="PROSITE" id="PS51747"/>
    </source>
</evidence>
<dbReference type="KEGG" id="mmw:Mmwyl1_0636"/>
<dbReference type="InterPro" id="IPR006262">
    <property type="entry name" value="Cyt_deam_tetra"/>
</dbReference>
<dbReference type="FunFam" id="3.40.140.10:FF:000008">
    <property type="entry name" value="Cytidine deaminase"/>
    <property type="match status" value="1"/>
</dbReference>
<dbReference type="EMBL" id="CP000749">
    <property type="protein sequence ID" value="ABR69570.1"/>
    <property type="molecule type" value="Genomic_DNA"/>
</dbReference>
<evidence type="ECO:0000256" key="4">
    <source>
        <dbReference type="ARBA" id="ARBA00012783"/>
    </source>
</evidence>
<evidence type="ECO:0000256" key="14">
    <source>
        <dbReference type="RuleBase" id="RU364006"/>
    </source>
</evidence>
<keyword evidence="6 13" id="KW-0479">Metal-binding</keyword>
<sequence length="139" mass="14778">MPNKEQSAELFALAKEAMNKAYVPYSRFHVGAAILTAGGRIYSGCNVENAAFPEGTCAEAGAIASMVLGGDTLIKDIFVIGKGEELVTPCGGCRQKIREFSSVDTMIHICGAEGVRKSLTMNELLPFSFGPENLDQQAS</sequence>
<reference evidence="16" key="1">
    <citation type="submission" date="2007-06" db="EMBL/GenBank/DDBJ databases">
        <title>Complete sequence of Marinomonas sp. MWYL1.</title>
        <authorList>
            <consortium name="US DOE Joint Genome Institute"/>
            <person name="Copeland A."/>
            <person name="Lucas S."/>
            <person name="Lapidus A."/>
            <person name="Barry K."/>
            <person name="Glavina del Rio T."/>
            <person name="Dalin E."/>
            <person name="Tice H."/>
            <person name="Pitluck S."/>
            <person name="Kiss H."/>
            <person name="Brettin T."/>
            <person name="Bruce D."/>
            <person name="Detter J.C."/>
            <person name="Han C."/>
            <person name="Schmutz J."/>
            <person name="Larimer F."/>
            <person name="Land M."/>
            <person name="Hauser L."/>
            <person name="Kyrpides N."/>
            <person name="Kim E."/>
            <person name="Johnston A.W.B."/>
            <person name="Todd J.D."/>
            <person name="Rogers R."/>
            <person name="Wexler M."/>
            <person name="Bond P.L."/>
            <person name="Li Y."/>
            <person name="Richardson P."/>
        </authorList>
    </citation>
    <scope>NUCLEOTIDE SEQUENCE [LARGE SCALE GENOMIC DNA]</scope>
    <source>
        <strain evidence="16">MWYL1</strain>
    </source>
</reference>
<dbReference type="HOGENOM" id="CLU_097262_0_1_6"/>
<evidence type="ECO:0000256" key="6">
    <source>
        <dbReference type="ARBA" id="ARBA00022723"/>
    </source>
</evidence>
<evidence type="ECO:0000256" key="11">
    <source>
        <dbReference type="ARBA" id="ARBA00049558"/>
    </source>
</evidence>
<gene>
    <name evidence="16" type="ordered locus">Mmwyl1_0636</name>
</gene>
<evidence type="ECO:0000256" key="8">
    <source>
        <dbReference type="ARBA" id="ARBA00022833"/>
    </source>
</evidence>
<name>A6VSZ1_MARMS</name>
<dbReference type="EC" id="3.5.4.5" evidence="4 14"/>
<dbReference type="InterPro" id="IPR002125">
    <property type="entry name" value="CMP_dCMP_dom"/>
</dbReference>
<dbReference type="Gene3D" id="3.40.140.10">
    <property type="entry name" value="Cytidine Deaminase, domain 2"/>
    <property type="match status" value="1"/>
</dbReference>
<comment type="function">
    <text evidence="2 14">This enzyme scavenges exogenous and endogenous cytidine and 2'-deoxycytidine for UMP synthesis.</text>
</comment>
<dbReference type="OrthoDB" id="9795347at2"/>
<dbReference type="PANTHER" id="PTHR11644:SF2">
    <property type="entry name" value="CYTIDINE DEAMINASE"/>
    <property type="match status" value="1"/>
</dbReference>
<dbReference type="GO" id="GO:0005829">
    <property type="term" value="C:cytosol"/>
    <property type="evidence" value="ECO:0007669"/>
    <property type="project" value="TreeGrafter"/>
</dbReference>
<dbReference type="GO" id="GO:0008270">
    <property type="term" value="F:zinc ion binding"/>
    <property type="evidence" value="ECO:0007669"/>
    <property type="project" value="UniProtKB-UniRule"/>
</dbReference>
<evidence type="ECO:0000256" key="9">
    <source>
        <dbReference type="ARBA" id="ARBA00032005"/>
    </source>
</evidence>
<dbReference type="GO" id="GO:0004126">
    <property type="term" value="F:cytidine deaminase activity"/>
    <property type="evidence" value="ECO:0007669"/>
    <property type="project" value="UniProtKB-UniRule"/>
</dbReference>